<dbReference type="InterPro" id="IPR035983">
    <property type="entry name" value="Hect_E3_ubiquitin_ligase"/>
</dbReference>
<feature type="active site" description="Glycyl thioester intermediate" evidence="2">
    <location>
        <position position="870"/>
    </location>
</feature>
<feature type="region of interest" description="Disordered" evidence="3">
    <location>
        <begin position="60"/>
        <end position="82"/>
    </location>
</feature>
<organism evidence="6 7">
    <name type="scientific">Plectus sambesii</name>
    <dbReference type="NCBI Taxonomy" id="2011161"/>
    <lineage>
        <taxon>Eukaryota</taxon>
        <taxon>Metazoa</taxon>
        <taxon>Ecdysozoa</taxon>
        <taxon>Nematoda</taxon>
        <taxon>Chromadorea</taxon>
        <taxon>Plectida</taxon>
        <taxon>Plectina</taxon>
        <taxon>Plectoidea</taxon>
        <taxon>Plectidae</taxon>
        <taxon>Plectus</taxon>
    </lineage>
</organism>
<dbReference type="InterPro" id="IPR042469">
    <property type="entry name" value="HECTD3"/>
</dbReference>
<dbReference type="InterPro" id="IPR004939">
    <property type="entry name" value="APC_su10/DOC_dom"/>
</dbReference>
<protein>
    <submittedName>
        <fullName evidence="7">HECT domain-containing protein</fullName>
    </submittedName>
</protein>
<evidence type="ECO:0000259" key="5">
    <source>
        <dbReference type="PROSITE" id="PS51284"/>
    </source>
</evidence>
<dbReference type="PROSITE" id="PS51284">
    <property type="entry name" value="DOC"/>
    <property type="match status" value="1"/>
</dbReference>
<dbReference type="PANTHER" id="PTHR46654">
    <property type="entry name" value="E3 UBIQUITIN-PROTEIN LIGASE HECTD3"/>
    <property type="match status" value="1"/>
</dbReference>
<dbReference type="SMART" id="SM00119">
    <property type="entry name" value="HECTc"/>
    <property type="match status" value="1"/>
</dbReference>
<evidence type="ECO:0000256" key="3">
    <source>
        <dbReference type="SAM" id="MobiDB-lite"/>
    </source>
</evidence>
<feature type="domain" description="HECT" evidence="4">
    <location>
        <begin position="599"/>
        <end position="904"/>
    </location>
</feature>
<evidence type="ECO:0000313" key="7">
    <source>
        <dbReference type="WBParaSite" id="PSAMB.scaffold334size56143.g4739.t1"/>
    </source>
</evidence>
<feature type="compositionally biased region" description="Polar residues" evidence="3">
    <location>
        <begin position="60"/>
        <end position="76"/>
    </location>
</feature>
<name>A0A914W7L7_9BILA</name>
<dbReference type="GO" id="GO:0004842">
    <property type="term" value="F:ubiquitin-protein transferase activity"/>
    <property type="evidence" value="ECO:0007669"/>
    <property type="project" value="InterPro"/>
</dbReference>
<dbReference type="SMART" id="SM01337">
    <property type="entry name" value="APC10"/>
    <property type="match status" value="1"/>
</dbReference>
<evidence type="ECO:0000256" key="2">
    <source>
        <dbReference type="PROSITE-ProRule" id="PRU00104"/>
    </source>
</evidence>
<dbReference type="Gene3D" id="2.60.120.260">
    <property type="entry name" value="Galactose-binding domain-like"/>
    <property type="match status" value="1"/>
</dbReference>
<keyword evidence="1 2" id="KW-0833">Ubl conjugation pathway</keyword>
<sequence length="908" mass="103473">MSSETLFLLDDVTLINLEHIHQSAIWERREAAAPRSIEDRVSAAVRRHVEQEIDAAVRRNVQQQMNTTARTSSRNSKSMDKLRDTPALLSETYRVIARLRCLREAVDALANMRNMPLSLCYSPLAIPYVVEGFGCQKPSKPVELVFYAKPPIGMNDISLTLRRRLRNTIFWISTDAEGDFGEVLRVETVRIVATDEKEDELKELPDPKFRFVRLRACETTDKAVNLVTLPSANGAHPCGSTVRFFSWQDAVDLSFAFGPYHNFLRRRLVEAEADKVDLMTTKPTDNWTTMHDRALIEHIVGKGGSGLSFICGKTASYADKITLSSALDYKEVAVSYLTDDNPGTFWESDGTNPPHKITIWLKSNVVIEQVYILLDPEDESYLPNRVVVYGYRSETAPAFVLQETPKIETISPQEVCVLTSNNEVLHRLEIEIVECKEGGLDCRVRGIRLKSKNDLARPEVDCAWFNRVDAPILAGISSERLYWRAIVLTRLASLIDYMLPYTVPNRKVNTLTKKEDWLQRGRMLLPLCKRRQAIVDCLLRASADELLTDLPKLYVDRQSSVPVFEQIFDELRRDRQSKLTFRSISYWSTHSEQWWECVFIGEGVIDQGGAFRDSLCDVGENLCPAAGQSRLPYFVRSYEDASVFVMDRHCERFAQFEFIGKLMGSCVRTKEFLVLPLAPSVWKRLVGERLVWAEDGPEIDRNAARLIERVQSCKTREDFESLVALEGGEILLTESVGPLSWNNRLSLIESAKAQILTQAESQLLAIRRGLTSVVPESALSLMTWQCLERMVCGRAEIEFEDLKRACHLEDFNESDRRVQFLWQALQSFSYDERSRFLRFVSGRRRMPTQLYICAEKSEGAIDSLPESSTCSNTLYLPDYTTGEICSEKLRYAISHCTAIDTDVNPWES</sequence>
<proteinExistence type="predicted"/>
<dbReference type="InterPro" id="IPR008979">
    <property type="entry name" value="Galactose-bd-like_sf"/>
</dbReference>
<evidence type="ECO:0000259" key="4">
    <source>
        <dbReference type="PROSITE" id="PS50237"/>
    </source>
</evidence>
<dbReference type="WBParaSite" id="PSAMB.scaffold334size56143.g4739.t1">
    <property type="protein sequence ID" value="PSAMB.scaffold334size56143.g4739.t1"/>
    <property type="gene ID" value="PSAMB.scaffold334size56143.g4739"/>
</dbReference>
<dbReference type="PANTHER" id="PTHR46654:SF1">
    <property type="entry name" value="E3 UBIQUITIN-PROTEIN LIGASE HECTD3"/>
    <property type="match status" value="1"/>
</dbReference>
<dbReference type="SUPFAM" id="SSF49785">
    <property type="entry name" value="Galactose-binding domain-like"/>
    <property type="match status" value="1"/>
</dbReference>
<reference evidence="7" key="1">
    <citation type="submission" date="2022-11" db="UniProtKB">
        <authorList>
            <consortium name="WormBaseParasite"/>
        </authorList>
    </citation>
    <scope>IDENTIFICATION</scope>
</reference>
<dbReference type="Gene3D" id="3.30.2410.10">
    <property type="entry name" value="Hect, E3 ligase catalytic domain"/>
    <property type="match status" value="1"/>
</dbReference>
<dbReference type="Gene3D" id="3.90.1750.10">
    <property type="entry name" value="Hect, E3 ligase catalytic domains"/>
    <property type="match status" value="1"/>
</dbReference>
<dbReference type="Pfam" id="PF03256">
    <property type="entry name" value="ANAPC10"/>
    <property type="match status" value="1"/>
</dbReference>
<dbReference type="SUPFAM" id="SSF56204">
    <property type="entry name" value="Hect, E3 ligase catalytic domain"/>
    <property type="match status" value="1"/>
</dbReference>
<dbReference type="Proteomes" id="UP000887566">
    <property type="component" value="Unplaced"/>
</dbReference>
<dbReference type="Pfam" id="PF00632">
    <property type="entry name" value="HECT"/>
    <property type="match status" value="1"/>
</dbReference>
<dbReference type="AlphaFoldDB" id="A0A914W7L7"/>
<dbReference type="Gene3D" id="3.30.2160.10">
    <property type="entry name" value="Hect, E3 ligase catalytic domain"/>
    <property type="match status" value="1"/>
</dbReference>
<evidence type="ECO:0000256" key="1">
    <source>
        <dbReference type="ARBA" id="ARBA00022786"/>
    </source>
</evidence>
<keyword evidence="6" id="KW-1185">Reference proteome</keyword>
<dbReference type="PROSITE" id="PS50237">
    <property type="entry name" value="HECT"/>
    <property type="match status" value="1"/>
</dbReference>
<feature type="domain" description="DOC" evidence="5">
    <location>
        <begin position="291"/>
        <end position="476"/>
    </location>
</feature>
<dbReference type="InterPro" id="IPR000569">
    <property type="entry name" value="HECT_dom"/>
</dbReference>
<accession>A0A914W7L7</accession>
<evidence type="ECO:0000313" key="6">
    <source>
        <dbReference type="Proteomes" id="UP000887566"/>
    </source>
</evidence>